<name>A0A6A4AEU5_9STRA</name>
<accession>A0A6A4AEU5</accession>
<evidence type="ECO:0000313" key="5">
    <source>
        <dbReference type="EMBL" id="KAE9255834.1"/>
    </source>
</evidence>
<evidence type="ECO:0000313" key="11">
    <source>
        <dbReference type="Proteomes" id="UP000441208"/>
    </source>
</evidence>
<evidence type="ECO:0000313" key="4">
    <source>
        <dbReference type="EMBL" id="KAE9234388.1"/>
    </source>
</evidence>
<evidence type="ECO:0000313" key="3">
    <source>
        <dbReference type="EMBL" id="KAE9136854.1"/>
    </source>
</evidence>
<evidence type="ECO:0000313" key="6">
    <source>
        <dbReference type="EMBL" id="KAE9327917.1"/>
    </source>
</evidence>
<dbReference type="Proteomes" id="UP000433483">
    <property type="component" value="Unassembled WGS sequence"/>
</dbReference>
<dbReference type="EMBL" id="QXGE01000042">
    <property type="protein sequence ID" value="KAE9327917.1"/>
    <property type="molecule type" value="Genomic_DNA"/>
</dbReference>
<evidence type="ECO:0000313" key="8">
    <source>
        <dbReference type="Proteomes" id="UP000433483"/>
    </source>
</evidence>
<dbReference type="Proteomes" id="UP000440367">
    <property type="component" value="Unassembled WGS sequence"/>
</dbReference>
<comment type="caution">
    <text evidence="5">The sequence shown here is derived from an EMBL/GenBank/DDBJ whole genome shotgun (WGS) entry which is preliminary data.</text>
</comment>
<evidence type="ECO:0000313" key="10">
    <source>
        <dbReference type="Proteomes" id="UP000440367"/>
    </source>
</evidence>
<dbReference type="EMBL" id="QXFW01000055">
    <property type="protein sequence ID" value="KAE9027720.1"/>
    <property type="molecule type" value="Genomic_DNA"/>
</dbReference>
<evidence type="ECO:0000313" key="1">
    <source>
        <dbReference type="EMBL" id="KAE8948426.1"/>
    </source>
</evidence>
<evidence type="ECO:0000313" key="12">
    <source>
        <dbReference type="Proteomes" id="UP000460718"/>
    </source>
</evidence>
<keyword evidence="8" id="KW-1185">Reference proteome</keyword>
<evidence type="ECO:0000313" key="2">
    <source>
        <dbReference type="EMBL" id="KAE9027720.1"/>
    </source>
</evidence>
<dbReference type="Proteomes" id="UP000460718">
    <property type="component" value="Unassembled WGS sequence"/>
</dbReference>
<sequence>MHQAGVGRVEPTSRGWRSLLFAVGLRAVAFDACVSAAVVWPWSTSCVCWRGQGQRRRVRSCCCSRCCWHSVAMKRSSFSGGGAAAIRGTHLK</sequence>
<dbReference type="EMBL" id="QXGB01000048">
    <property type="protein sequence ID" value="KAE9234388.1"/>
    <property type="molecule type" value="Genomic_DNA"/>
</dbReference>
<dbReference type="EMBL" id="QXGF01000050">
    <property type="protein sequence ID" value="KAE8948426.1"/>
    <property type="molecule type" value="Genomic_DNA"/>
</dbReference>
<dbReference type="AlphaFoldDB" id="A0A6A4AEU5"/>
<gene>
    <name evidence="6" type="ORF">PF001_g1673</name>
    <name evidence="5" type="ORF">PF002_g2148</name>
    <name evidence="4" type="ORF">PF005_g1916</name>
    <name evidence="3" type="ORF">PF007_g2033</name>
    <name evidence="1" type="ORF">PF009_g2006</name>
    <name evidence="2" type="ORF">PF011_g1905</name>
</gene>
<reference evidence="7 8" key="1">
    <citation type="submission" date="2018-08" db="EMBL/GenBank/DDBJ databases">
        <title>Genomic investigation of the strawberry pathogen Phytophthora fragariae indicates pathogenicity is determined by transcriptional variation in three key races.</title>
        <authorList>
            <person name="Adams T.M."/>
            <person name="Armitage A.D."/>
            <person name="Sobczyk M.K."/>
            <person name="Bates H.J."/>
            <person name="Dunwell J.M."/>
            <person name="Nellist C.F."/>
            <person name="Harrison R.J."/>
        </authorList>
    </citation>
    <scope>NUCLEOTIDE SEQUENCE [LARGE SCALE GENOMIC DNA]</scope>
    <source>
        <strain evidence="6 9">A4</strain>
        <strain evidence="5 10">BC-1</strain>
        <strain evidence="4 8">NOV-27</strain>
        <strain evidence="3 11">NOV-71</strain>
        <strain evidence="1 7">NOV-9</strain>
        <strain evidence="2 12">SCRP245</strain>
    </source>
</reference>
<proteinExistence type="predicted"/>
<evidence type="ECO:0000313" key="9">
    <source>
        <dbReference type="Proteomes" id="UP000437068"/>
    </source>
</evidence>
<evidence type="ECO:0000313" key="7">
    <source>
        <dbReference type="Proteomes" id="UP000429523"/>
    </source>
</evidence>
<dbReference type="Proteomes" id="UP000437068">
    <property type="component" value="Unassembled WGS sequence"/>
</dbReference>
<dbReference type="Proteomes" id="UP000429523">
    <property type="component" value="Unassembled WGS sequence"/>
</dbReference>
<protein>
    <submittedName>
        <fullName evidence="5">Uncharacterized protein</fullName>
    </submittedName>
</protein>
<organism evidence="5 10">
    <name type="scientific">Phytophthora fragariae</name>
    <dbReference type="NCBI Taxonomy" id="53985"/>
    <lineage>
        <taxon>Eukaryota</taxon>
        <taxon>Sar</taxon>
        <taxon>Stramenopiles</taxon>
        <taxon>Oomycota</taxon>
        <taxon>Peronosporomycetes</taxon>
        <taxon>Peronosporales</taxon>
        <taxon>Peronosporaceae</taxon>
        <taxon>Phytophthora</taxon>
    </lineage>
</organism>
<dbReference type="EMBL" id="QXGD01000054">
    <property type="protein sequence ID" value="KAE9255834.1"/>
    <property type="molecule type" value="Genomic_DNA"/>
</dbReference>
<dbReference type="EMBL" id="QXFZ01000052">
    <property type="protein sequence ID" value="KAE9136854.1"/>
    <property type="molecule type" value="Genomic_DNA"/>
</dbReference>
<dbReference type="Proteomes" id="UP000441208">
    <property type="component" value="Unassembled WGS sequence"/>
</dbReference>